<evidence type="ECO:0000313" key="7">
    <source>
        <dbReference type="EMBL" id="MFC4766760.1"/>
    </source>
</evidence>
<keyword evidence="1 4" id="KW-0479">Metal-binding</keyword>
<dbReference type="Proteomes" id="UP001596002">
    <property type="component" value="Unassembled WGS sequence"/>
</dbReference>
<accession>A0ABV9Q252</accession>
<dbReference type="SUPFAM" id="SSF51735">
    <property type="entry name" value="NAD(P)-binding Rossmann-fold domains"/>
    <property type="match status" value="1"/>
</dbReference>
<dbReference type="Gene3D" id="3.90.180.10">
    <property type="entry name" value="Medium-chain alcohol dehydrogenases, catalytic domain"/>
    <property type="match status" value="1"/>
</dbReference>
<dbReference type="InterPro" id="IPR013154">
    <property type="entry name" value="ADH-like_N"/>
</dbReference>
<feature type="domain" description="Alcohol dehydrogenase-like N-terminal" evidence="6">
    <location>
        <begin position="33"/>
        <end position="142"/>
    </location>
</feature>
<dbReference type="Pfam" id="PF08240">
    <property type="entry name" value="ADH_N"/>
    <property type="match status" value="1"/>
</dbReference>
<keyword evidence="2 4" id="KW-0862">Zinc</keyword>
<organism evidence="7 8">
    <name type="scientific">Effusibacillus consociatus</name>
    <dbReference type="NCBI Taxonomy" id="1117041"/>
    <lineage>
        <taxon>Bacteria</taxon>
        <taxon>Bacillati</taxon>
        <taxon>Bacillota</taxon>
        <taxon>Bacilli</taxon>
        <taxon>Bacillales</taxon>
        <taxon>Alicyclobacillaceae</taxon>
        <taxon>Effusibacillus</taxon>
    </lineage>
</organism>
<evidence type="ECO:0000256" key="3">
    <source>
        <dbReference type="ARBA" id="ARBA00023002"/>
    </source>
</evidence>
<sequence>MAQTLTGVETMKAAFYKDPHKMSVEEIPYPEPGPGEVTVKVACCGICGTDYHILEGDFISPYPLIGGHEFSGTVHSIGEGVSGWSGGERVAVDPSVYCGECYHCRNNQFNHCKNWNAIGVTLNGAFAEYVKVPAKNLYRLPDHVSFEEGALIEPLSCVAYGLNRVEARFGEKAVIFGGGPMGLMLLQAIKTSGVSEVILVDIAEQKLELARQFGATAVYRNDESLDSHIGPGKYPNGFDIVVDATGIPKVIEGMFRFAGPRARILQFGVAPRDSKISINPFDIYHKDWKYLGSMALMFNFYQAFFAIEQKRVDIGSLVTRKIGLDEFAVYMASPKDPKDCKVLVYPGR</sequence>
<reference evidence="8" key="1">
    <citation type="journal article" date="2019" name="Int. J. Syst. Evol. Microbiol.">
        <title>The Global Catalogue of Microorganisms (GCM) 10K type strain sequencing project: providing services to taxonomists for standard genome sequencing and annotation.</title>
        <authorList>
            <consortium name="The Broad Institute Genomics Platform"/>
            <consortium name="The Broad Institute Genome Sequencing Center for Infectious Disease"/>
            <person name="Wu L."/>
            <person name="Ma J."/>
        </authorList>
    </citation>
    <scope>NUCLEOTIDE SEQUENCE [LARGE SCALE GENOMIC DNA]</scope>
    <source>
        <strain evidence="8">WYCCWR 12678</strain>
    </source>
</reference>
<dbReference type="Pfam" id="PF00107">
    <property type="entry name" value="ADH_zinc_N"/>
    <property type="match status" value="1"/>
</dbReference>
<protein>
    <submittedName>
        <fullName evidence="7">Zinc-dependent alcohol dehydrogenase family protein</fullName>
    </submittedName>
</protein>
<name>A0ABV9Q252_9BACL</name>
<keyword evidence="3" id="KW-0560">Oxidoreductase</keyword>
<gene>
    <name evidence="7" type="ORF">ACFO8Q_05150</name>
</gene>
<evidence type="ECO:0000259" key="6">
    <source>
        <dbReference type="Pfam" id="PF08240"/>
    </source>
</evidence>
<dbReference type="InterPro" id="IPR002328">
    <property type="entry name" value="ADH_Zn_CS"/>
</dbReference>
<dbReference type="InterPro" id="IPR013149">
    <property type="entry name" value="ADH-like_C"/>
</dbReference>
<evidence type="ECO:0000256" key="4">
    <source>
        <dbReference type="RuleBase" id="RU361277"/>
    </source>
</evidence>
<comment type="similarity">
    <text evidence="4">Belongs to the zinc-containing alcohol dehydrogenase family.</text>
</comment>
<dbReference type="Gene3D" id="3.40.50.720">
    <property type="entry name" value="NAD(P)-binding Rossmann-like Domain"/>
    <property type="match status" value="1"/>
</dbReference>
<dbReference type="EMBL" id="JBHSHC010000029">
    <property type="protein sequence ID" value="MFC4766760.1"/>
    <property type="molecule type" value="Genomic_DNA"/>
</dbReference>
<feature type="domain" description="Alcohol dehydrogenase-like C-terminal" evidence="5">
    <location>
        <begin position="180"/>
        <end position="298"/>
    </location>
</feature>
<proteinExistence type="inferred from homology"/>
<comment type="cofactor">
    <cofactor evidence="4">
        <name>Zn(2+)</name>
        <dbReference type="ChEBI" id="CHEBI:29105"/>
    </cofactor>
</comment>
<comment type="caution">
    <text evidence="7">The sequence shown here is derived from an EMBL/GenBank/DDBJ whole genome shotgun (WGS) entry which is preliminary data.</text>
</comment>
<evidence type="ECO:0000313" key="8">
    <source>
        <dbReference type="Proteomes" id="UP001596002"/>
    </source>
</evidence>
<dbReference type="CDD" id="cd08234">
    <property type="entry name" value="threonine_DH_like"/>
    <property type="match status" value="1"/>
</dbReference>
<keyword evidence="8" id="KW-1185">Reference proteome</keyword>
<evidence type="ECO:0000256" key="2">
    <source>
        <dbReference type="ARBA" id="ARBA00022833"/>
    </source>
</evidence>
<evidence type="ECO:0000259" key="5">
    <source>
        <dbReference type="Pfam" id="PF00107"/>
    </source>
</evidence>
<dbReference type="InterPro" id="IPR011032">
    <property type="entry name" value="GroES-like_sf"/>
</dbReference>
<dbReference type="InterPro" id="IPR050129">
    <property type="entry name" value="Zn_alcohol_dh"/>
</dbReference>
<dbReference type="PROSITE" id="PS00059">
    <property type="entry name" value="ADH_ZINC"/>
    <property type="match status" value="1"/>
</dbReference>
<dbReference type="SUPFAM" id="SSF50129">
    <property type="entry name" value="GroES-like"/>
    <property type="match status" value="1"/>
</dbReference>
<dbReference type="PANTHER" id="PTHR43401:SF2">
    <property type="entry name" value="L-THREONINE 3-DEHYDROGENASE"/>
    <property type="match status" value="1"/>
</dbReference>
<dbReference type="InterPro" id="IPR036291">
    <property type="entry name" value="NAD(P)-bd_dom_sf"/>
</dbReference>
<dbReference type="RefSeq" id="WP_380024655.1">
    <property type="nucleotide sequence ID" value="NZ_JBHSHC010000029.1"/>
</dbReference>
<dbReference type="PANTHER" id="PTHR43401">
    <property type="entry name" value="L-THREONINE 3-DEHYDROGENASE"/>
    <property type="match status" value="1"/>
</dbReference>
<evidence type="ECO:0000256" key="1">
    <source>
        <dbReference type="ARBA" id="ARBA00022723"/>
    </source>
</evidence>